<evidence type="ECO:0000313" key="4">
    <source>
        <dbReference type="Proteomes" id="UP000637695"/>
    </source>
</evidence>
<organism evidence="3 4">
    <name type="scientific">Alicyclobacillus cellulosilyticus</name>
    <dbReference type="NCBI Taxonomy" id="1003997"/>
    <lineage>
        <taxon>Bacteria</taxon>
        <taxon>Bacillati</taxon>
        <taxon>Bacillota</taxon>
        <taxon>Bacilli</taxon>
        <taxon>Bacillales</taxon>
        <taxon>Alicyclobacillaceae</taxon>
        <taxon>Alicyclobacillus</taxon>
    </lineage>
</organism>
<dbReference type="InterPro" id="IPR013785">
    <property type="entry name" value="Aldolase_TIM"/>
</dbReference>
<evidence type="ECO:0000256" key="2">
    <source>
        <dbReference type="SAM" id="MobiDB-lite"/>
    </source>
</evidence>
<dbReference type="RefSeq" id="WP_229776232.1">
    <property type="nucleotide sequence ID" value="NZ_BMOY01000003.1"/>
</dbReference>
<keyword evidence="4" id="KW-1185">Reference proteome</keyword>
<dbReference type="Pfam" id="PF02679">
    <property type="entry name" value="ComA"/>
    <property type="match status" value="1"/>
</dbReference>
<comment type="caution">
    <text evidence="3">The sequence shown here is derived from an EMBL/GenBank/DDBJ whole genome shotgun (WGS) entry which is preliminary data.</text>
</comment>
<proteinExistence type="inferred from homology"/>
<comment type="similarity">
    <text evidence="1">Belongs to the phosphosulfolactate synthase family.</text>
</comment>
<dbReference type="PANTHER" id="PTHR48413">
    <property type="match status" value="1"/>
</dbReference>
<dbReference type="InterPro" id="IPR003830">
    <property type="entry name" value="ComA_synth"/>
</dbReference>
<evidence type="ECO:0000256" key="1">
    <source>
        <dbReference type="ARBA" id="ARBA00010424"/>
    </source>
</evidence>
<dbReference type="Proteomes" id="UP000637695">
    <property type="component" value="Unassembled WGS sequence"/>
</dbReference>
<reference evidence="3" key="1">
    <citation type="journal article" date="2014" name="Int. J. Syst. Evol. Microbiol.">
        <title>Complete genome sequence of Corynebacterium casei LMG S-19264T (=DSM 44701T), isolated from a smear-ripened cheese.</title>
        <authorList>
            <consortium name="US DOE Joint Genome Institute (JGI-PGF)"/>
            <person name="Walter F."/>
            <person name="Albersmeier A."/>
            <person name="Kalinowski J."/>
            <person name="Ruckert C."/>
        </authorList>
    </citation>
    <scope>NUCLEOTIDE SEQUENCE</scope>
    <source>
        <strain evidence="3">JCM 18487</strain>
    </source>
</reference>
<evidence type="ECO:0000313" key="3">
    <source>
        <dbReference type="EMBL" id="GGI97366.1"/>
    </source>
</evidence>
<dbReference type="Gene3D" id="3.20.20.70">
    <property type="entry name" value="Aldolase class I"/>
    <property type="match status" value="1"/>
</dbReference>
<dbReference type="SUPFAM" id="SSF102110">
    <property type="entry name" value="(2r)-phospho-3-sulfolactate synthase ComA"/>
    <property type="match status" value="1"/>
</dbReference>
<sequence>MTDGRTKNRIAQLISPPWGSRRPKPRFAGITMVMDKGLGSHALEDLLTTAGPYIDYLKLAFGSSCLYPAESLQRKLDLCHRYAVRTCTGGTLAEIAIAQGKFERMVDTCLRLGFTAIEVSDGTLPVTPPERRRAIRYVAERAVAISEVGKKLAAFPAPADVVQQVLADLEAGASYVVIEGRETGENVGIYGATGEIAEDVLDAWLARLPREVWPRIIWEAPKKSQQVRLLERFGCDVNLGNIPPADVLALESLRQGLRGDTLVFAFPSAGRLHPFSPDGRRQEKGYPGSSSSPSLS</sequence>
<dbReference type="AlphaFoldDB" id="A0A917K3B3"/>
<feature type="region of interest" description="Disordered" evidence="2">
    <location>
        <begin position="274"/>
        <end position="296"/>
    </location>
</feature>
<dbReference type="InterPro" id="IPR036112">
    <property type="entry name" value="ComA_synth_sf"/>
</dbReference>
<protein>
    <submittedName>
        <fullName evidence="3">Phosphosulfolactate synthase</fullName>
    </submittedName>
</protein>
<reference evidence="3" key="2">
    <citation type="submission" date="2020-09" db="EMBL/GenBank/DDBJ databases">
        <authorList>
            <person name="Sun Q."/>
            <person name="Ohkuma M."/>
        </authorList>
    </citation>
    <scope>NUCLEOTIDE SEQUENCE</scope>
    <source>
        <strain evidence="3">JCM 18487</strain>
    </source>
</reference>
<gene>
    <name evidence="3" type="ORF">GCM10010885_03720</name>
</gene>
<dbReference type="EMBL" id="BMOY01000003">
    <property type="protein sequence ID" value="GGI97366.1"/>
    <property type="molecule type" value="Genomic_DNA"/>
</dbReference>
<name>A0A917K3B3_9BACL</name>
<accession>A0A917K3B3</accession>
<dbReference type="PANTHER" id="PTHR48413:SF1">
    <property type="entry name" value="PROTEIN HEAT-STRESS-ASSOCIATED 32"/>
    <property type="match status" value="1"/>
</dbReference>